<dbReference type="Proteomes" id="UP001408356">
    <property type="component" value="Unassembled WGS sequence"/>
</dbReference>
<keyword evidence="4" id="KW-1185">Reference proteome</keyword>
<organism evidence="3 4">
    <name type="scientific">Seiridium unicorne</name>
    <dbReference type="NCBI Taxonomy" id="138068"/>
    <lineage>
        <taxon>Eukaryota</taxon>
        <taxon>Fungi</taxon>
        <taxon>Dikarya</taxon>
        <taxon>Ascomycota</taxon>
        <taxon>Pezizomycotina</taxon>
        <taxon>Sordariomycetes</taxon>
        <taxon>Xylariomycetidae</taxon>
        <taxon>Amphisphaeriales</taxon>
        <taxon>Sporocadaceae</taxon>
        <taxon>Seiridium</taxon>
    </lineage>
</organism>
<dbReference type="EMBL" id="JARVKF010000330">
    <property type="protein sequence ID" value="KAK9419149.1"/>
    <property type="molecule type" value="Genomic_DNA"/>
</dbReference>
<dbReference type="SUPFAM" id="SSF53474">
    <property type="entry name" value="alpha/beta-Hydrolases"/>
    <property type="match status" value="1"/>
</dbReference>
<dbReference type="Gene3D" id="3.40.50.1820">
    <property type="entry name" value="alpha/beta hydrolase"/>
    <property type="match status" value="1"/>
</dbReference>
<feature type="signal peptide" evidence="2">
    <location>
        <begin position="1"/>
        <end position="20"/>
    </location>
</feature>
<evidence type="ECO:0000256" key="2">
    <source>
        <dbReference type="SAM" id="SignalP"/>
    </source>
</evidence>
<protein>
    <submittedName>
        <fullName evidence="3">Lipase B</fullName>
    </submittedName>
</protein>
<comment type="caution">
    <text evidence="3">The sequence shown here is derived from an EMBL/GenBank/DDBJ whole genome shotgun (WGS) entry which is preliminary data.</text>
</comment>
<accession>A0ABR2UWS7</accession>
<dbReference type="PANTHER" id="PTHR37574:SF1">
    <property type="entry name" value="LIPASE B"/>
    <property type="match status" value="1"/>
</dbReference>
<evidence type="ECO:0000313" key="4">
    <source>
        <dbReference type="Proteomes" id="UP001408356"/>
    </source>
</evidence>
<gene>
    <name evidence="3" type="ORF">SUNI508_01126</name>
</gene>
<name>A0ABR2UWS7_9PEZI</name>
<reference evidence="3 4" key="1">
    <citation type="journal article" date="2024" name="J. Plant Pathol.">
        <title>Sequence and assembly of the genome of Seiridium unicorne, isolate CBS 538.82, causal agent of cypress canker disease.</title>
        <authorList>
            <person name="Scali E."/>
            <person name="Rocca G.D."/>
            <person name="Danti R."/>
            <person name="Garbelotto M."/>
            <person name="Barberini S."/>
            <person name="Baroncelli R."/>
            <person name="Emiliani G."/>
        </authorList>
    </citation>
    <scope>NUCLEOTIDE SEQUENCE [LARGE SCALE GENOMIC DNA]</scope>
    <source>
        <strain evidence="3 4">BM-138-508</strain>
    </source>
</reference>
<feature type="region of interest" description="Disordered" evidence="1">
    <location>
        <begin position="123"/>
        <end position="148"/>
    </location>
</feature>
<dbReference type="InterPro" id="IPR053228">
    <property type="entry name" value="Stereospecific_Lipase"/>
</dbReference>
<dbReference type="InterPro" id="IPR029058">
    <property type="entry name" value="AB_hydrolase_fold"/>
</dbReference>
<sequence length="459" mass="48308">MSFKTIATTITGLLLSGALAAPTAEVDVTIIEERQLLSGLVGGLFDDVNSLLDGVTDPTSILNILEGIVPTGTPTDLTQASSTLEAIYSTTPTSFWVNVGVQIEAGVIPNDIVGIVGGLTSGENSQNNVNSREPDTPVYPSKDSNDAPYSVSEEELRAAIYIPSGFTYGSKPPTIFVPGTGSYGGINFASNLRKLLTGVDYADPVWLNIPGALLGDAQVNSEYVAYAINYISGISQNCNVSVISWSQGGLDTQWAFTFWPSTRSVVSDFLPVSPDFHGTVLANLLCISADSDSALLICDPSVIQQEYTSDYVSTLRANGGASAYVPTTTFYSSFFDEIVEPQAGTGASAYLLDERGVGVSNNEVQVVCAGYLGGSFYGHAGVLYNPLTYALVVDALTHDGPGDVTRLESLAEVCAPYVAPGLDLVDVLETVGLIPIAALLLLVYPEKLLTEPALMSYAS</sequence>
<dbReference type="PANTHER" id="PTHR37574">
    <property type="entry name" value="LIPASE B"/>
    <property type="match status" value="1"/>
</dbReference>
<feature type="chain" id="PRO_5047522269" evidence="2">
    <location>
        <begin position="21"/>
        <end position="459"/>
    </location>
</feature>
<keyword evidence="2" id="KW-0732">Signal</keyword>
<proteinExistence type="predicted"/>
<evidence type="ECO:0000313" key="3">
    <source>
        <dbReference type="EMBL" id="KAK9419149.1"/>
    </source>
</evidence>
<evidence type="ECO:0000256" key="1">
    <source>
        <dbReference type="SAM" id="MobiDB-lite"/>
    </source>
</evidence>